<dbReference type="SMART" id="SM00388">
    <property type="entry name" value="HisKA"/>
    <property type="match status" value="1"/>
</dbReference>
<dbReference type="CDD" id="cd06225">
    <property type="entry name" value="HAMP"/>
    <property type="match status" value="1"/>
</dbReference>
<keyword evidence="9" id="KW-0067">ATP-binding</keyword>
<dbReference type="Gene3D" id="3.30.565.10">
    <property type="entry name" value="Histidine kinase-like ATPase, C-terminal domain"/>
    <property type="match status" value="1"/>
</dbReference>
<evidence type="ECO:0000256" key="4">
    <source>
        <dbReference type="ARBA" id="ARBA00022475"/>
    </source>
</evidence>
<organism evidence="16 17">
    <name type="scientific">Kyrpidia spormannii</name>
    <dbReference type="NCBI Taxonomy" id="2055160"/>
    <lineage>
        <taxon>Bacteria</taxon>
        <taxon>Bacillati</taxon>
        <taxon>Bacillota</taxon>
        <taxon>Bacilli</taxon>
        <taxon>Bacillales</taxon>
        <taxon>Alicyclobacillaceae</taxon>
        <taxon>Kyrpidia</taxon>
    </lineage>
</organism>
<keyword evidence="11 13" id="KW-0472">Membrane</keyword>
<protein>
    <recommendedName>
        <fullName evidence="3">histidine kinase</fullName>
        <ecNumber evidence="3">2.7.13.3</ecNumber>
    </recommendedName>
</protein>
<dbReference type="GO" id="GO:0004721">
    <property type="term" value="F:phosphoprotein phosphatase activity"/>
    <property type="evidence" value="ECO:0007669"/>
    <property type="project" value="TreeGrafter"/>
</dbReference>
<dbReference type="EMBL" id="CP024955">
    <property type="protein sequence ID" value="ATY84677.1"/>
    <property type="molecule type" value="Genomic_DNA"/>
</dbReference>
<dbReference type="GO" id="GO:0016036">
    <property type="term" value="P:cellular response to phosphate starvation"/>
    <property type="evidence" value="ECO:0007669"/>
    <property type="project" value="TreeGrafter"/>
</dbReference>
<feature type="transmembrane region" description="Helical" evidence="13">
    <location>
        <begin position="149"/>
        <end position="172"/>
    </location>
</feature>
<name>A0A2K8N794_9BACL</name>
<dbReference type="PRINTS" id="PR00344">
    <property type="entry name" value="BCTRLSENSOR"/>
</dbReference>
<dbReference type="RefSeq" id="WP_100667491.1">
    <property type="nucleotide sequence ID" value="NZ_CP024955.1"/>
</dbReference>
<keyword evidence="7" id="KW-0547">Nucleotide-binding</keyword>
<dbReference type="PANTHER" id="PTHR45453">
    <property type="entry name" value="PHOSPHATE REGULON SENSOR PROTEIN PHOR"/>
    <property type="match status" value="1"/>
</dbReference>
<dbReference type="InterPro" id="IPR036097">
    <property type="entry name" value="HisK_dim/P_sf"/>
</dbReference>
<dbReference type="SUPFAM" id="SSF47384">
    <property type="entry name" value="Homodimeric domain of signal transducing histidine kinase"/>
    <property type="match status" value="1"/>
</dbReference>
<dbReference type="AlphaFoldDB" id="A0A2K8N794"/>
<dbReference type="CDD" id="cd00075">
    <property type="entry name" value="HATPase"/>
    <property type="match status" value="1"/>
</dbReference>
<reference evidence="17" key="1">
    <citation type="submission" date="2017-11" db="EMBL/GenBank/DDBJ databases">
        <title>Complete Genome Sequence of Kyrpidia sp. Strain EA-1, a thermophilic, hydrogen-oxidizing Bacterium, isolated from the Azores.</title>
        <authorList>
            <person name="Reiner J.E."/>
            <person name="Lapp C.J."/>
            <person name="Bunk B."/>
            <person name="Gescher J."/>
        </authorList>
    </citation>
    <scope>NUCLEOTIDE SEQUENCE [LARGE SCALE GENOMIC DNA]</scope>
    <source>
        <strain evidence="17">EA-1</strain>
    </source>
</reference>
<dbReference type="PROSITE" id="PS50885">
    <property type="entry name" value="HAMP"/>
    <property type="match status" value="1"/>
</dbReference>
<dbReference type="InterPro" id="IPR003594">
    <property type="entry name" value="HATPase_dom"/>
</dbReference>
<keyword evidence="4" id="KW-1003">Cell membrane</keyword>
<accession>A0A2K8N794</accession>
<keyword evidence="5" id="KW-0597">Phosphoprotein</keyword>
<dbReference type="FunFam" id="1.10.287.130:FF:000001">
    <property type="entry name" value="Two-component sensor histidine kinase"/>
    <property type="match status" value="1"/>
</dbReference>
<dbReference type="Pfam" id="PF00512">
    <property type="entry name" value="HisKA"/>
    <property type="match status" value="1"/>
</dbReference>
<dbReference type="InterPro" id="IPR050351">
    <property type="entry name" value="BphY/WalK/GraS-like"/>
</dbReference>
<evidence type="ECO:0000256" key="10">
    <source>
        <dbReference type="ARBA" id="ARBA00023012"/>
    </source>
</evidence>
<dbReference type="SMART" id="SM00304">
    <property type="entry name" value="HAMP"/>
    <property type="match status" value="1"/>
</dbReference>
<feature type="region of interest" description="Disordered" evidence="12">
    <location>
        <begin position="445"/>
        <end position="466"/>
    </location>
</feature>
<evidence type="ECO:0000256" key="3">
    <source>
        <dbReference type="ARBA" id="ARBA00012438"/>
    </source>
</evidence>
<dbReference type="InterPro" id="IPR036890">
    <property type="entry name" value="HATPase_C_sf"/>
</dbReference>
<dbReference type="CDD" id="cd00082">
    <property type="entry name" value="HisKA"/>
    <property type="match status" value="1"/>
</dbReference>
<dbReference type="SUPFAM" id="SSF158472">
    <property type="entry name" value="HAMP domain-like"/>
    <property type="match status" value="1"/>
</dbReference>
<keyword evidence="13" id="KW-1133">Transmembrane helix</keyword>
<dbReference type="KEGG" id="kyr:CVV65_06790"/>
<dbReference type="PROSITE" id="PS50109">
    <property type="entry name" value="HIS_KIN"/>
    <property type="match status" value="1"/>
</dbReference>
<evidence type="ECO:0000256" key="12">
    <source>
        <dbReference type="SAM" id="MobiDB-lite"/>
    </source>
</evidence>
<evidence type="ECO:0000256" key="5">
    <source>
        <dbReference type="ARBA" id="ARBA00022553"/>
    </source>
</evidence>
<dbReference type="Gene3D" id="6.10.340.10">
    <property type="match status" value="1"/>
</dbReference>
<proteinExistence type="predicted"/>
<dbReference type="InterPro" id="IPR003660">
    <property type="entry name" value="HAMP_dom"/>
</dbReference>
<keyword evidence="6" id="KW-0808">Transferase</keyword>
<dbReference type="Gene3D" id="1.10.287.130">
    <property type="match status" value="1"/>
</dbReference>
<evidence type="ECO:0000259" key="15">
    <source>
        <dbReference type="PROSITE" id="PS50885"/>
    </source>
</evidence>
<dbReference type="InterPro" id="IPR003661">
    <property type="entry name" value="HisK_dim/P_dom"/>
</dbReference>
<evidence type="ECO:0000256" key="6">
    <source>
        <dbReference type="ARBA" id="ARBA00022679"/>
    </source>
</evidence>
<evidence type="ECO:0000256" key="13">
    <source>
        <dbReference type="SAM" id="Phobius"/>
    </source>
</evidence>
<dbReference type="SUPFAM" id="SSF55874">
    <property type="entry name" value="ATPase domain of HSP90 chaperone/DNA topoisomerase II/histidine kinase"/>
    <property type="match status" value="1"/>
</dbReference>
<evidence type="ECO:0000256" key="7">
    <source>
        <dbReference type="ARBA" id="ARBA00022741"/>
    </source>
</evidence>
<evidence type="ECO:0000256" key="8">
    <source>
        <dbReference type="ARBA" id="ARBA00022777"/>
    </source>
</evidence>
<keyword evidence="8 16" id="KW-0418">Kinase</keyword>
<dbReference type="GO" id="GO:0005886">
    <property type="term" value="C:plasma membrane"/>
    <property type="evidence" value="ECO:0007669"/>
    <property type="project" value="UniProtKB-SubCell"/>
</dbReference>
<dbReference type="GO" id="GO:0005524">
    <property type="term" value="F:ATP binding"/>
    <property type="evidence" value="ECO:0007669"/>
    <property type="project" value="UniProtKB-KW"/>
</dbReference>
<evidence type="ECO:0000256" key="11">
    <source>
        <dbReference type="ARBA" id="ARBA00023136"/>
    </source>
</evidence>
<evidence type="ECO:0000313" key="17">
    <source>
        <dbReference type="Proteomes" id="UP000231932"/>
    </source>
</evidence>
<evidence type="ECO:0000313" key="16">
    <source>
        <dbReference type="EMBL" id="ATY84677.1"/>
    </source>
</evidence>
<evidence type="ECO:0000259" key="14">
    <source>
        <dbReference type="PROSITE" id="PS50109"/>
    </source>
</evidence>
<comment type="catalytic activity">
    <reaction evidence="1">
        <text>ATP + protein L-histidine = ADP + protein N-phospho-L-histidine.</text>
        <dbReference type="EC" id="2.7.13.3"/>
    </reaction>
</comment>
<feature type="domain" description="Histidine kinase" evidence="14">
    <location>
        <begin position="233"/>
        <end position="447"/>
    </location>
</feature>
<dbReference type="OrthoDB" id="9813151at2"/>
<sequence length="466" mass="51323">MKVRDKLFLGMAALILFMAAVFLTISQGYVKHLFQQYAMAARQGQVQQWEQLLAYYYVQNDGSWEGVGQFVTAVVSQQLATKKEPLRFLLLDSQRRVVLSLGVGGGHPDLGTGWEVPVTVAGQTVGILWVSDQNIQGLAKIEGTILHSMTLATVTGVILTTVAALLVAAWLARRITEPLRALIDATRRIQKGDLGPRLSIATRDEFGEVAQAFNEMALQLSRIEETRRHLVADVAHELRTPLTIIQGQLELIQQGVKRAEPETLLPIQDEVMRLTRLVGDLHQLSLAEAGRLPLEKTWTDLTALAGRIVDNFQIEAEAKEITLTLEASDSIPVYVDPHRMTQVIVNLVGNALRYTPTGGAIRIVARQEGSEAILAVSDTGPGIRPEHLPHIFDRFFRSDEARSREEGGTGLGLAIAKEFVEAHGGRIGVESKLGKGTTFTVRLPKDLTVSDRTSPRPDGFRRDQQD</sequence>
<evidence type="ECO:0000256" key="2">
    <source>
        <dbReference type="ARBA" id="ARBA00004651"/>
    </source>
</evidence>
<dbReference type="Pfam" id="PF00672">
    <property type="entry name" value="HAMP"/>
    <property type="match status" value="1"/>
</dbReference>
<dbReference type="SMART" id="SM00387">
    <property type="entry name" value="HATPase_c"/>
    <property type="match status" value="1"/>
</dbReference>
<dbReference type="Pfam" id="PF02518">
    <property type="entry name" value="HATPase_c"/>
    <property type="match status" value="1"/>
</dbReference>
<keyword evidence="10" id="KW-0902">Two-component regulatory system</keyword>
<dbReference type="InterPro" id="IPR004358">
    <property type="entry name" value="Sig_transdc_His_kin-like_C"/>
</dbReference>
<gene>
    <name evidence="16" type="ORF">CVV65_06790</name>
</gene>
<dbReference type="FunFam" id="3.30.565.10:FF:000006">
    <property type="entry name" value="Sensor histidine kinase WalK"/>
    <property type="match status" value="1"/>
</dbReference>
<keyword evidence="17" id="KW-1185">Reference proteome</keyword>
<evidence type="ECO:0000256" key="9">
    <source>
        <dbReference type="ARBA" id="ARBA00022840"/>
    </source>
</evidence>
<dbReference type="EC" id="2.7.13.3" evidence="3"/>
<evidence type="ECO:0000256" key="1">
    <source>
        <dbReference type="ARBA" id="ARBA00000085"/>
    </source>
</evidence>
<dbReference type="Proteomes" id="UP000231932">
    <property type="component" value="Chromosome"/>
</dbReference>
<feature type="domain" description="HAMP" evidence="15">
    <location>
        <begin position="173"/>
        <end position="225"/>
    </location>
</feature>
<comment type="subcellular location">
    <subcellularLocation>
        <location evidence="2">Cell membrane</location>
        <topology evidence="2">Multi-pass membrane protein</topology>
    </subcellularLocation>
</comment>
<dbReference type="GO" id="GO:0000155">
    <property type="term" value="F:phosphorelay sensor kinase activity"/>
    <property type="evidence" value="ECO:0007669"/>
    <property type="project" value="InterPro"/>
</dbReference>
<dbReference type="PANTHER" id="PTHR45453:SF1">
    <property type="entry name" value="PHOSPHATE REGULON SENSOR PROTEIN PHOR"/>
    <property type="match status" value="1"/>
</dbReference>
<keyword evidence="13" id="KW-0812">Transmembrane</keyword>
<dbReference type="InterPro" id="IPR005467">
    <property type="entry name" value="His_kinase_dom"/>
</dbReference>